<dbReference type="Pfam" id="PF25917">
    <property type="entry name" value="BSH_RND"/>
    <property type="match status" value="1"/>
</dbReference>
<reference evidence="6 7" key="1">
    <citation type="submission" date="2016-10" db="EMBL/GenBank/DDBJ databases">
        <authorList>
            <person name="de Groot N.N."/>
        </authorList>
    </citation>
    <scope>NUCLEOTIDE SEQUENCE [LARGE SCALE GENOMIC DNA]</scope>
    <source>
        <strain evidence="6 7">CGMCC 1.8891</strain>
    </source>
</reference>
<dbReference type="STRING" id="576117.SAMN04488138_103115"/>
<feature type="transmembrane region" description="Helical" evidence="4">
    <location>
        <begin position="44"/>
        <end position="67"/>
    </location>
</feature>
<keyword evidence="2" id="KW-0175">Coiled coil</keyword>
<evidence type="ECO:0000313" key="6">
    <source>
        <dbReference type="EMBL" id="SFJ26427.1"/>
    </source>
</evidence>
<dbReference type="SUPFAM" id="SSF111369">
    <property type="entry name" value="HlyD-like secretion proteins"/>
    <property type="match status" value="1"/>
</dbReference>
<dbReference type="InterPro" id="IPR058625">
    <property type="entry name" value="MdtA-like_BSH"/>
</dbReference>
<dbReference type="GO" id="GO:1990281">
    <property type="term" value="C:efflux pump complex"/>
    <property type="evidence" value="ECO:0007669"/>
    <property type="project" value="TreeGrafter"/>
</dbReference>
<gene>
    <name evidence="6" type="ORF">SAMN04488138_103115</name>
</gene>
<organism evidence="6 7">
    <name type="scientific">Celeribacter halophilus</name>
    <dbReference type="NCBI Taxonomy" id="576117"/>
    <lineage>
        <taxon>Bacteria</taxon>
        <taxon>Pseudomonadati</taxon>
        <taxon>Pseudomonadota</taxon>
        <taxon>Alphaproteobacteria</taxon>
        <taxon>Rhodobacterales</taxon>
        <taxon>Roseobacteraceae</taxon>
        <taxon>Celeribacter</taxon>
    </lineage>
</organism>
<dbReference type="InterPro" id="IPR006143">
    <property type="entry name" value="RND_pump_MFP"/>
</dbReference>
<dbReference type="AlphaFoldDB" id="A0A1I3PYU1"/>
<dbReference type="Gene3D" id="2.40.50.100">
    <property type="match status" value="1"/>
</dbReference>
<dbReference type="RefSeq" id="WP_231730574.1">
    <property type="nucleotide sequence ID" value="NZ_LRUD01000067.1"/>
</dbReference>
<comment type="similarity">
    <text evidence="1">Belongs to the membrane fusion protein (MFP) (TC 8.A.1) family.</text>
</comment>
<evidence type="ECO:0000256" key="3">
    <source>
        <dbReference type="SAM" id="MobiDB-lite"/>
    </source>
</evidence>
<protein>
    <submittedName>
        <fullName evidence="6">HlyD family secretion protein</fullName>
    </submittedName>
</protein>
<keyword evidence="7" id="KW-1185">Reference proteome</keyword>
<dbReference type="PANTHER" id="PTHR30469">
    <property type="entry name" value="MULTIDRUG RESISTANCE PROTEIN MDTA"/>
    <property type="match status" value="1"/>
</dbReference>
<name>A0A1I3PYU1_9RHOB</name>
<accession>A0A1I3PYU1</accession>
<dbReference type="NCBIfam" id="TIGR01730">
    <property type="entry name" value="RND_mfp"/>
    <property type="match status" value="1"/>
</dbReference>
<dbReference type="PANTHER" id="PTHR30469:SF15">
    <property type="entry name" value="HLYD FAMILY OF SECRETION PROTEINS"/>
    <property type="match status" value="1"/>
</dbReference>
<dbReference type="Proteomes" id="UP000183299">
    <property type="component" value="Unassembled WGS sequence"/>
</dbReference>
<dbReference type="Gene3D" id="1.10.287.470">
    <property type="entry name" value="Helix hairpin bin"/>
    <property type="match status" value="1"/>
</dbReference>
<evidence type="ECO:0000313" key="7">
    <source>
        <dbReference type="Proteomes" id="UP000183299"/>
    </source>
</evidence>
<keyword evidence="4" id="KW-1133">Transmembrane helix</keyword>
<dbReference type="GO" id="GO:0015562">
    <property type="term" value="F:efflux transmembrane transporter activity"/>
    <property type="evidence" value="ECO:0007669"/>
    <property type="project" value="TreeGrafter"/>
</dbReference>
<evidence type="ECO:0000256" key="2">
    <source>
        <dbReference type="SAM" id="Coils"/>
    </source>
</evidence>
<evidence type="ECO:0000256" key="4">
    <source>
        <dbReference type="SAM" id="Phobius"/>
    </source>
</evidence>
<feature type="coiled-coil region" evidence="2">
    <location>
        <begin position="181"/>
        <end position="208"/>
    </location>
</feature>
<proteinExistence type="inferred from homology"/>
<sequence length="387" mass="40484">MVPSKSEEETQDVQRPAGQSEMASKPPVPALRPVAPEPAGKSRIWLWGALVLLGLGLLGGISSSLWLGGTLPVVVEIAQNAPVTRVLAVNGRIAAVHSVDVSAVVSGTVVSLPVAEGERVEANQILAQVDAAEQNAIVRQAMAALDAALVARQKATEDYDRSLSLGSNVSQTALEADAFAKQSAEQEVARLTAMLDQARIALDNYTIRAPVAGTVLELEVETGQAISPSTNLLTLADLSDLEVEADVDESYATQIIVGQKAVLQLAGQTETHEGHVSFVSNRVDEATGGLAVKLRFDTPVAAPVGLTVTTNIIVEDRDVALTVPRTALVNGNEVFVVVDGLAELRPVTVMDWPAARLIATEGLAEGDIVIVDAVGITDGQEVEAEIP</sequence>
<dbReference type="EMBL" id="FORY01000003">
    <property type="protein sequence ID" value="SFJ26427.1"/>
    <property type="molecule type" value="Genomic_DNA"/>
</dbReference>
<evidence type="ECO:0000259" key="5">
    <source>
        <dbReference type="Pfam" id="PF25917"/>
    </source>
</evidence>
<keyword evidence="4" id="KW-0812">Transmembrane</keyword>
<feature type="region of interest" description="Disordered" evidence="3">
    <location>
        <begin position="1"/>
        <end position="34"/>
    </location>
</feature>
<evidence type="ECO:0000256" key="1">
    <source>
        <dbReference type="ARBA" id="ARBA00009477"/>
    </source>
</evidence>
<keyword evidence="4" id="KW-0472">Membrane</keyword>
<feature type="domain" description="Multidrug resistance protein MdtA-like barrel-sandwich hybrid" evidence="5">
    <location>
        <begin position="98"/>
        <end position="229"/>
    </location>
</feature>
<dbReference type="Gene3D" id="2.40.420.20">
    <property type="match status" value="1"/>
</dbReference>
<dbReference type="Gene3D" id="2.40.30.170">
    <property type="match status" value="1"/>
</dbReference>